<gene>
    <name evidence="2" type="ORF">METZ01_LOCUS15762</name>
</gene>
<feature type="transmembrane region" description="Helical" evidence="1">
    <location>
        <begin position="22"/>
        <end position="48"/>
    </location>
</feature>
<proteinExistence type="predicted"/>
<protein>
    <recommendedName>
        <fullName evidence="3">Sulfotransferase domain-containing protein</fullName>
    </recommendedName>
</protein>
<evidence type="ECO:0000313" key="2">
    <source>
        <dbReference type="EMBL" id="SUZ62908.1"/>
    </source>
</evidence>
<dbReference type="InterPro" id="IPR027417">
    <property type="entry name" value="P-loop_NTPase"/>
</dbReference>
<keyword evidence="1" id="KW-0812">Transmembrane</keyword>
<dbReference type="Pfam" id="PF13469">
    <property type="entry name" value="Sulfotransfer_3"/>
    <property type="match status" value="1"/>
</dbReference>
<dbReference type="PANTHER" id="PTHR36451">
    <property type="entry name" value="PAPS-DEPENDENT SULFOTRANSFERASE STF3"/>
    <property type="match status" value="1"/>
</dbReference>
<dbReference type="EMBL" id="UINC01000896">
    <property type="protein sequence ID" value="SUZ62908.1"/>
    <property type="molecule type" value="Genomic_DNA"/>
</dbReference>
<organism evidence="2">
    <name type="scientific">marine metagenome</name>
    <dbReference type="NCBI Taxonomy" id="408172"/>
    <lineage>
        <taxon>unclassified sequences</taxon>
        <taxon>metagenomes</taxon>
        <taxon>ecological metagenomes</taxon>
    </lineage>
</organism>
<keyword evidence="1" id="KW-1133">Transmembrane helix</keyword>
<evidence type="ECO:0008006" key="3">
    <source>
        <dbReference type="Google" id="ProtNLM"/>
    </source>
</evidence>
<name>A0A381P9K9_9ZZZZ</name>
<keyword evidence="1" id="KW-0472">Membrane</keyword>
<accession>A0A381P9K9</accession>
<dbReference type="PANTHER" id="PTHR36451:SF1">
    <property type="entry name" value="OMEGA-HYDROXY-BETA-DIHYDROMENAQUINONE-9 SULFOTRANSFERASE STF3"/>
    <property type="match status" value="1"/>
</dbReference>
<evidence type="ECO:0000256" key="1">
    <source>
        <dbReference type="SAM" id="Phobius"/>
    </source>
</evidence>
<dbReference type="SUPFAM" id="SSF52540">
    <property type="entry name" value="P-loop containing nucleoside triphosphate hydrolases"/>
    <property type="match status" value="1"/>
</dbReference>
<dbReference type="Gene3D" id="3.40.50.300">
    <property type="entry name" value="P-loop containing nucleotide triphosphate hydrolases"/>
    <property type="match status" value="1"/>
</dbReference>
<dbReference type="AlphaFoldDB" id="A0A381P9K9"/>
<reference evidence="2" key="1">
    <citation type="submission" date="2018-05" db="EMBL/GenBank/DDBJ databases">
        <authorList>
            <person name="Lanie J.A."/>
            <person name="Ng W.-L."/>
            <person name="Kazmierczak K.M."/>
            <person name="Andrzejewski T.M."/>
            <person name="Davidsen T.M."/>
            <person name="Wayne K.J."/>
            <person name="Tettelin H."/>
            <person name="Glass J.I."/>
            <person name="Rusch D."/>
            <person name="Podicherti R."/>
            <person name="Tsui H.-C.T."/>
            <person name="Winkler M.E."/>
        </authorList>
    </citation>
    <scope>NUCLEOTIDE SEQUENCE</scope>
</reference>
<sequence>MKSNISTSNRLNKAYLTIGHSFGIWISPIFSGLLISILRLMISLGMFMDKIFYPSIRKRQITNPVVIVGNPRSGTTFLHRFLVKNKIGAGAQLWQLLYPSVLIQKCIRPLLPILELISPTRHHSTEAHKTSLRSVETDDASILFRYFDGFFLYGFILSWAEEDLFEWFDPKIRDTSARDFNWLESIWRRVLKQSSNDKIIAKLFSISANLPRFMTRFPDAKILYMVRDPLSVIPSGLSLVTGVLDKRFGFWNLPEDKRKRYIERLYKALVTLLIRFHDDWVNDRIDRSKVMIVRFDKMMENFDGLMSEIIQFLNCDPSEELLDTINQTSESQRKFKSKHHYALEKFGLSAEQIRSDCSKIYETFLT</sequence>
<dbReference type="InterPro" id="IPR052736">
    <property type="entry name" value="Stf3_sulfotransferase"/>
</dbReference>